<evidence type="ECO:0000313" key="18">
    <source>
        <dbReference type="EMBL" id="EEN44421.1"/>
    </source>
</evidence>
<dbReference type="FunFam" id="2.70.170.10:FF:000016">
    <property type="entry name" value="Nicotinic acetylcholine receptor subunit"/>
    <property type="match status" value="1"/>
</dbReference>
<dbReference type="Pfam" id="PF02932">
    <property type="entry name" value="Neur_chan_memb"/>
    <property type="match status" value="1"/>
</dbReference>
<dbReference type="SUPFAM" id="SSF90112">
    <property type="entry name" value="Neurotransmitter-gated ion-channel transmembrane pore"/>
    <property type="match status" value="1"/>
</dbReference>
<keyword evidence="4 15" id="KW-0812">Transmembrane</keyword>
<accession>C3ZSL9</accession>
<dbReference type="PRINTS" id="PR00252">
    <property type="entry name" value="NRIONCHANNEL"/>
</dbReference>
<dbReference type="SUPFAM" id="SSF63712">
    <property type="entry name" value="Nicotinic receptor ligand binding domain-like"/>
    <property type="match status" value="1"/>
</dbReference>
<evidence type="ECO:0000256" key="14">
    <source>
        <dbReference type="ARBA" id="ARBA00034099"/>
    </source>
</evidence>
<keyword evidence="2" id="KW-0813">Transport</keyword>
<protein>
    <submittedName>
        <fullName evidence="18">Uncharacterized protein</fullName>
    </submittedName>
</protein>
<evidence type="ECO:0000259" key="16">
    <source>
        <dbReference type="Pfam" id="PF02931"/>
    </source>
</evidence>
<gene>
    <name evidence="18" type="ORF">BRAFLDRAFT_63359</name>
</gene>
<dbReference type="FunFam" id="1.20.58.390:FF:000075">
    <property type="entry name" value="Neuronal acetylcholine receptor subunit alpha-9-II"/>
    <property type="match status" value="1"/>
</dbReference>
<keyword evidence="10" id="KW-0675">Receptor</keyword>
<evidence type="ECO:0000256" key="6">
    <source>
        <dbReference type="ARBA" id="ARBA00023018"/>
    </source>
</evidence>
<sequence length="446" mass="51472">MKNYQRGIRPVANYSQPTPLKLGVDFRQIINLDEKNQILTSDIWQRQYWKDDDLKWNPEDYDGMTFINIPSSSVWVPDIVLTNSAGKNHDQPETNVIVRHDGQVTWLVTRMYKSSCHINTYYFPFDEQNCTLTFASWTYSGNEINLTHEEVPPSKSYYVDNDEWKLVEIHVERHVQVYECCPEHYPEVTYVIQIQRRSLFYVTNLLAPCALLSVLAIFGFYLPSDSGERVGLGITILLSYSVFLLMVSEWMPPTSRTVPLIVVYYTVTMLLVGLSTIMTIAVLNIHHCAADTAKVPGWIRTLVLSYLARICRMDVRKSENTRTNLGHQIESPVAILKLDPNQLRRNEVDSLEIKDIQKDDDNRKESKNETAVNNGQHIHLLDALQSIRKEICIINERFHRADSEKAVANEWKIVAKVMDRVLMIQFTLATVLTCVCLFAQVPNINW</sequence>
<evidence type="ECO:0000256" key="9">
    <source>
        <dbReference type="ARBA" id="ARBA00023157"/>
    </source>
</evidence>
<feature type="transmembrane region" description="Helical" evidence="15">
    <location>
        <begin position="230"/>
        <end position="248"/>
    </location>
</feature>
<dbReference type="InterPro" id="IPR036719">
    <property type="entry name" value="Neuro-gated_channel_TM_sf"/>
</dbReference>
<dbReference type="CDD" id="cd19051">
    <property type="entry name" value="LGIC_TM_cation"/>
    <property type="match status" value="1"/>
</dbReference>
<dbReference type="InterPro" id="IPR006201">
    <property type="entry name" value="Neur_channel"/>
</dbReference>
<dbReference type="GO" id="GO:0004888">
    <property type="term" value="F:transmembrane signaling receptor activity"/>
    <property type="evidence" value="ECO:0007669"/>
    <property type="project" value="InterPro"/>
</dbReference>
<keyword evidence="7" id="KW-0406">Ion transport</keyword>
<keyword evidence="13" id="KW-0407">Ion channel</keyword>
<dbReference type="InParanoid" id="C3ZSL9"/>
<keyword evidence="11" id="KW-0325">Glycoprotein</keyword>
<evidence type="ECO:0000256" key="3">
    <source>
        <dbReference type="ARBA" id="ARBA00022475"/>
    </source>
</evidence>
<dbReference type="PANTHER" id="PTHR18945">
    <property type="entry name" value="NEUROTRANSMITTER GATED ION CHANNEL"/>
    <property type="match status" value="1"/>
</dbReference>
<organism>
    <name type="scientific">Branchiostoma floridae</name>
    <name type="common">Florida lancelet</name>
    <name type="synonym">Amphioxus</name>
    <dbReference type="NCBI Taxonomy" id="7739"/>
    <lineage>
        <taxon>Eukaryota</taxon>
        <taxon>Metazoa</taxon>
        <taxon>Chordata</taxon>
        <taxon>Cephalochordata</taxon>
        <taxon>Leptocardii</taxon>
        <taxon>Amphioxiformes</taxon>
        <taxon>Branchiostomatidae</taxon>
        <taxon>Branchiostoma</taxon>
    </lineage>
</organism>
<dbReference type="InterPro" id="IPR006202">
    <property type="entry name" value="Neur_chan_lig-bd"/>
</dbReference>
<feature type="transmembrane region" description="Helical" evidence="15">
    <location>
        <begin position="421"/>
        <end position="441"/>
    </location>
</feature>
<evidence type="ECO:0000256" key="4">
    <source>
        <dbReference type="ARBA" id="ARBA00022692"/>
    </source>
</evidence>
<dbReference type="Gene3D" id="2.70.170.10">
    <property type="entry name" value="Neurotransmitter-gated ion-channel ligand-binding domain"/>
    <property type="match status" value="1"/>
</dbReference>
<dbReference type="EMBL" id="GG666674">
    <property type="protein sequence ID" value="EEN44421.1"/>
    <property type="molecule type" value="Genomic_DNA"/>
</dbReference>
<evidence type="ECO:0000256" key="13">
    <source>
        <dbReference type="ARBA" id="ARBA00023303"/>
    </source>
</evidence>
<evidence type="ECO:0000256" key="10">
    <source>
        <dbReference type="ARBA" id="ARBA00023170"/>
    </source>
</evidence>
<dbReference type="FunFam" id="1.20.58.390:FF:000073">
    <property type="entry name" value="Neuronal acetylcholine receptor subunit alpha-9-II"/>
    <property type="match status" value="1"/>
</dbReference>
<evidence type="ECO:0000256" key="2">
    <source>
        <dbReference type="ARBA" id="ARBA00022448"/>
    </source>
</evidence>
<feature type="domain" description="Neurotransmitter-gated ion-channel ligand-binding" evidence="16">
    <location>
        <begin position="1"/>
        <end position="197"/>
    </location>
</feature>
<dbReference type="InterPro" id="IPR002394">
    <property type="entry name" value="Nicotinic_acetylcholine_rcpt"/>
</dbReference>
<evidence type="ECO:0000259" key="17">
    <source>
        <dbReference type="Pfam" id="PF02932"/>
    </source>
</evidence>
<name>C3ZSL9_BRAFL</name>
<reference evidence="18" key="1">
    <citation type="journal article" date="2008" name="Nature">
        <title>The amphioxus genome and the evolution of the chordate karyotype.</title>
        <authorList>
            <consortium name="US DOE Joint Genome Institute (JGI-PGF)"/>
            <person name="Putnam N.H."/>
            <person name="Butts T."/>
            <person name="Ferrier D.E.K."/>
            <person name="Furlong R.F."/>
            <person name="Hellsten U."/>
            <person name="Kawashima T."/>
            <person name="Robinson-Rechavi M."/>
            <person name="Shoguchi E."/>
            <person name="Terry A."/>
            <person name="Yu J.-K."/>
            <person name="Benito-Gutierrez E.L."/>
            <person name="Dubchak I."/>
            <person name="Garcia-Fernandez J."/>
            <person name="Gibson-Brown J.J."/>
            <person name="Grigoriev I.V."/>
            <person name="Horton A.C."/>
            <person name="de Jong P.J."/>
            <person name="Jurka J."/>
            <person name="Kapitonov V.V."/>
            <person name="Kohara Y."/>
            <person name="Kuroki Y."/>
            <person name="Lindquist E."/>
            <person name="Lucas S."/>
            <person name="Osoegawa K."/>
            <person name="Pennacchio L.A."/>
            <person name="Salamov A.A."/>
            <person name="Satou Y."/>
            <person name="Sauka-Spengler T."/>
            <person name="Schmutz J."/>
            <person name="Shin-I T."/>
            <person name="Toyoda A."/>
            <person name="Bronner-Fraser M."/>
            <person name="Fujiyama A."/>
            <person name="Holland L.Z."/>
            <person name="Holland P.W.H."/>
            <person name="Satoh N."/>
            <person name="Rokhsar D.S."/>
        </authorList>
    </citation>
    <scope>NUCLEOTIDE SEQUENCE [LARGE SCALE GENOMIC DNA]</scope>
    <source>
        <strain evidence="18">S238N-H82</strain>
        <tissue evidence="18">Testes</tissue>
    </source>
</reference>
<dbReference type="eggNOG" id="KOG3646">
    <property type="taxonomic scope" value="Eukaryota"/>
</dbReference>
<evidence type="ECO:0000256" key="15">
    <source>
        <dbReference type="SAM" id="Phobius"/>
    </source>
</evidence>
<proteinExistence type="inferred from homology"/>
<dbReference type="STRING" id="7739.C3ZSL9"/>
<keyword evidence="5 15" id="KW-1133">Transmembrane helix</keyword>
<comment type="subcellular location">
    <subcellularLocation>
        <location evidence="14">Synaptic cell membrane</location>
        <topology evidence="14">Multi-pass membrane protein</topology>
    </subcellularLocation>
</comment>
<keyword evidence="6" id="KW-0770">Synapse</keyword>
<dbReference type="InterPro" id="IPR036734">
    <property type="entry name" value="Neur_chan_lig-bd_sf"/>
</dbReference>
<keyword evidence="9" id="KW-1015">Disulfide bond</keyword>
<comment type="similarity">
    <text evidence="1">Belongs to the ligand-gated ion channel (TC 1.A.9) family. Acetylcholine receptor (TC 1.A.9.1) subfamily.</text>
</comment>
<evidence type="ECO:0000256" key="1">
    <source>
        <dbReference type="ARBA" id="ARBA00009237"/>
    </source>
</evidence>
<dbReference type="NCBIfam" id="TIGR00860">
    <property type="entry name" value="LIC"/>
    <property type="match status" value="1"/>
</dbReference>
<dbReference type="CDD" id="cd18997">
    <property type="entry name" value="LGIC_ECD_nAChR"/>
    <property type="match status" value="1"/>
</dbReference>
<dbReference type="Gene3D" id="1.20.58.390">
    <property type="entry name" value="Neurotransmitter-gated ion-channel transmembrane domain"/>
    <property type="match status" value="2"/>
</dbReference>
<evidence type="ECO:0000256" key="12">
    <source>
        <dbReference type="ARBA" id="ARBA00023286"/>
    </source>
</evidence>
<evidence type="ECO:0000256" key="8">
    <source>
        <dbReference type="ARBA" id="ARBA00023136"/>
    </source>
</evidence>
<feature type="domain" description="Neurotransmitter-gated ion-channel transmembrane" evidence="17">
    <location>
        <begin position="206"/>
        <end position="438"/>
    </location>
</feature>
<evidence type="ECO:0000256" key="5">
    <source>
        <dbReference type="ARBA" id="ARBA00022989"/>
    </source>
</evidence>
<evidence type="ECO:0000256" key="11">
    <source>
        <dbReference type="ARBA" id="ARBA00023180"/>
    </source>
</evidence>
<dbReference type="InterPro" id="IPR006029">
    <property type="entry name" value="Neurotrans-gated_channel_TM"/>
</dbReference>
<dbReference type="PRINTS" id="PR00254">
    <property type="entry name" value="NICOTINICR"/>
</dbReference>
<dbReference type="InterPro" id="IPR038050">
    <property type="entry name" value="Neuro_actylchol_rec"/>
</dbReference>
<dbReference type="GO" id="GO:0045211">
    <property type="term" value="C:postsynaptic membrane"/>
    <property type="evidence" value="ECO:0007669"/>
    <property type="project" value="InterPro"/>
</dbReference>
<feature type="transmembrane region" description="Helical" evidence="15">
    <location>
        <begin position="199"/>
        <end position="224"/>
    </location>
</feature>
<dbReference type="AlphaFoldDB" id="C3ZSL9"/>
<evidence type="ECO:0000256" key="7">
    <source>
        <dbReference type="ARBA" id="ARBA00023065"/>
    </source>
</evidence>
<dbReference type="Pfam" id="PF02931">
    <property type="entry name" value="Neur_chan_LBD"/>
    <property type="match status" value="1"/>
</dbReference>
<keyword evidence="12" id="KW-1071">Ligand-gated ion channel</keyword>
<keyword evidence="8 15" id="KW-0472">Membrane</keyword>
<feature type="transmembrane region" description="Helical" evidence="15">
    <location>
        <begin position="260"/>
        <end position="283"/>
    </location>
</feature>
<keyword evidence="3" id="KW-1003">Cell membrane</keyword>
<dbReference type="GO" id="GO:0022848">
    <property type="term" value="F:acetylcholine-gated monoatomic cation-selective channel activity"/>
    <property type="evidence" value="ECO:0007669"/>
    <property type="project" value="InterPro"/>
</dbReference>